<dbReference type="SUPFAM" id="SSF57850">
    <property type="entry name" value="RING/U-box"/>
    <property type="match status" value="1"/>
</dbReference>
<organism evidence="12 13">
    <name type="scientific">Brachionus calyciflorus</name>
    <dbReference type="NCBI Taxonomy" id="104777"/>
    <lineage>
        <taxon>Eukaryota</taxon>
        <taxon>Metazoa</taxon>
        <taxon>Spiralia</taxon>
        <taxon>Gnathifera</taxon>
        <taxon>Rotifera</taxon>
        <taxon>Eurotatoria</taxon>
        <taxon>Monogononta</taxon>
        <taxon>Pseudotrocha</taxon>
        <taxon>Ploima</taxon>
        <taxon>Brachionidae</taxon>
        <taxon>Brachionus</taxon>
    </lineage>
</organism>
<evidence type="ECO:0000313" key="13">
    <source>
        <dbReference type="Proteomes" id="UP000663879"/>
    </source>
</evidence>
<keyword evidence="7" id="KW-0106">Calcium</keyword>
<dbReference type="SMART" id="SM00054">
    <property type="entry name" value="EFh"/>
    <property type="match status" value="3"/>
</dbReference>
<evidence type="ECO:0000256" key="6">
    <source>
        <dbReference type="ARBA" id="ARBA00022833"/>
    </source>
</evidence>
<evidence type="ECO:0000256" key="3">
    <source>
        <dbReference type="ARBA" id="ARBA00022723"/>
    </source>
</evidence>
<feature type="compositionally biased region" description="Low complexity" evidence="9">
    <location>
        <begin position="80"/>
        <end position="90"/>
    </location>
</feature>
<dbReference type="InterPro" id="IPR051426">
    <property type="entry name" value="Peflin/Sorcin_CaBP"/>
</dbReference>
<dbReference type="Gene3D" id="3.30.40.10">
    <property type="entry name" value="Zinc/RING finger domain, C3HC4 (zinc finger)"/>
    <property type="match status" value="1"/>
</dbReference>
<dbReference type="SMART" id="SM00184">
    <property type="entry name" value="RING"/>
    <property type="match status" value="1"/>
</dbReference>
<evidence type="ECO:0000259" key="11">
    <source>
        <dbReference type="PROSITE" id="PS50222"/>
    </source>
</evidence>
<dbReference type="SUPFAM" id="SSF47473">
    <property type="entry name" value="EF-hand"/>
    <property type="match status" value="1"/>
</dbReference>
<feature type="compositionally biased region" description="Pro residues" evidence="9">
    <location>
        <begin position="94"/>
        <end position="110"/>
    </location>
</feature>
<dbReference type="GO" id="GO:0008270">
    <property type="term" value="F:zinc ion binding"/>
    <property type="evidence" value="ECO:0007669"/>
    <property type="project" value="UniProtKB-KW"/>
</dbReference>
<keyword evidence="6" id="KW-0862">Zinc</keyword>
<comment type="caution">
    <text evidence="12">The sequence shown here is derived from an EMBL/GenBank/DDBJ whole genome shotgun (WGS) entry which is preliminary data.</text>
</comment>
<feature type="region of interest" description="Disordered" evidence="9">
    <location>
        <begin position="80"/>
        <end position="111"/>
    </location>
</feature>
<dbReference type="InterPro" id="IPR017907">
    <property type="entry name" value="Znf_RING_CS"/>
</dbReference>
<protein>
    <recommendedName>
        <fullName evidence="14">RING-type domain-containing protein</fullName>
    </recommendedName>
</protein>
<dbReference type="PROSITE" id="PS00518">
    <property type="entry name" value="ZF_RING_1"/>
    <property type="match status" value="1"/>
</dbReference>
<gene>
    <name evidence="12" type="ORF">OXX778_LOCUS17205</name>
</gene>
<keyword evidence="13" id="KW-1185">Reference proteome</keyword>
<dbReference type="PANTHER" id="PTHR46212">
    <property type="entry name" value="PEFLIN"/>
    <property type="match status" value="1"/>
</dbReference>
<dbReference type="GO" id="GO:0048306">
    <property type="term" value="F:calcium-dependent protein binding"/>
    <property type="evidence" value="ECO:0007669"/>
    <property type="project" value="UniProtKB-ARBA"/>
</dbReference>
<dbReference type="Proteomes" id="UP000663879">
    <property type="component" value="Unassembled WGS sequence"/>
</dbReference>
<dbReference type="InterPro" id="IPR002048">
    <property type="entry name" value="EF_hand_dom"/>
</dbReference>
<evidence type="ECO:0000256" key="8">
    <source>
        <dbReference type="PROSITE-ProRule" id="PRU00175"/>
    </source>
</evidence>
<dbReference type="PROSITE" id="PS50089">
    <property type="entry name" value="ZF_RING_2"/>
    <property type="match status" value="1"/>
</dbReference>
<evidence type="ECO:0000256" key="9">
    <source>
        <dbReference type="SAM" id="MobiDB-lite"/>
    </source>
</evidence>
<dbReference type="AlphaFoldDB" id="A0A814I1H9"/>
<name>A0A814I1H9_9BILA</name>
<evidence type="ECO:0000256" key="2">
    <source>
        <dbReference type="ARBA" id="ARBA00022490"/>
    </source>
</evidence>
<dbReference type="EMBL" id="CAJNOC010004324">
    <property type="protein sequence ID" value="CAF1017469.1"/>
    <property type="molecule type" value="Genomic_DNA"/>
</dbReference>
<comment type="subcellular location">
    <subcellularLocation>
        <location evidence="1">Cytoplasm</location>
    </subcellularLocation>
</comment>
<accession>A0A814I1H9</accession>
<evidence type="ECO:0000313" key="12">
    <source>
        <dbReference type="EMBL" id="CAF1017469.1"/>
    </source>
</evidence>
<feature type="domain" description="EF-hand" evidence="11">
    <location>
        <begin position="194"/>
        <end position="222"/>
    </location>
</feature>
<dbReference type="GO" id="GO:0005509">
    <property type="term" value="F:calcium ion binding"/>
    <property type="evidence" value="ECO:0007669"/>
    <property type="project" value="InterPro"/>
</dbReference>
<dbReference type="PROSITE" id="PS50222">
    <property type="entry name" value="EF_HAND_2"/>
    <property type="match status" value="3"/>
</dbReference>
<feature type="domain" description="EF-hand" evidence="11">
    <location>
        <begin position="157"/>
        <end position="192"/>
    </location>
</feature>
<keyword evidence="2" id="KW-0963">Cytoplasm</keyword>
<evidence type="ECO:0000256" key="4">
    <source>
        <dbReference type="ARBA" id="ARBA00022737"/>
    </source>
</evidence>
<dbReference type="InterPro" id="IPR018247">
    <property type="entry name" value="EF_Hand_1_Ca_BS"/>
</dbReference>
<dbReference type="InterPro" id="IPR011992">
    <property type="entry name" value="EF-hand-dom_pair"/>
</dbReference>
<evidence type="ECO:0000256" key="5">
    <source>
        <dbReference type="ARBA" id="ARBA00022771"/>
    </source>
</evidence>
<dbReference type="Gene3D" id="1.10.238.10">
    <property type="entry name" value="EF-hand"/>
    <property type="match status" value="1"/>
</dbReference>
<proteinExistence type="predicted"/>
<keyword evidence="5 8" id="KW-0863">Zinc-finger</keyword>
<evidence type="ECO:0000256" key="1">
    <source>
        <dbReference type="ARBA" id="ARBA00004496"/>
    </source>
</evidence>
<feature type="domain" description="RING-type" evidence="10">
    <location>
        <begin position="7"/>
        <end position="54"/>
    </location>
</feature>
<dbReference type="InterPro" id="IPR001841">
    <property type="entry name" value="Znf_RING"/>
</dbReference>
<dbReference type="Pfam" id="PF13639">
    <property type="entry name" value="zf-RING_2"/>
    <property type="match status" value="1"/>
</dbReference>
<feature type="domain" description="EF-hand" evidence="11">
    <location>
        <begin position="119"/>
        <end position="154"/>
    </location>
</feature>
<feature type="non-terminal residue" evidence="12">
    <location>
        <position position="1"/>
    </location>
</feature>
<dbReference type="Pfam" id="PF13202">
    <property type="entry name" value="EF-hand_5"/>
    <property type="match status" value="1"/>
</dbReference>
<dbReference type="InterPro" id="IPR013083">
    <property type="entry name" value="Znf_RING/FYVE/PHD"/>
</dbReference>
<evidence type="ECO:0000256" key="7">
    <source>
        <dbReference type="ARBA" id="ARBA00022837"/>
    </source>
</evidence>
<dbReference type="OrthoDB" id="186625at2759"/>
<dbReference type="Pfam" id="PF13499">
    <property type="entry name" value="EF-hand_7"/>
    <property type="match status" value="1"/>
</dbReference>
<reference evidence="12" key="1">
    <citation type="submission" date="2021-02" db="EMBL/GenBank/DDBJ databases">
        <authorList>
            <person name="Nowell W R."/>
        </authorList>
    </citation>
    <scope>NUCLEOTIDE SEQUENCE</scope>
    <source>
        <strain evidence="12">Ploen Becks lab</strain>
    </source>
</reference>
<evidence type="ECO:0008006" key="14">
    <source>
        <dbReference type="Google" id="ProtNLM"/>
    </source>
</evidence>
<keyword evidence="4" id="KW-0677">Repeat</keyword>
<keyword evidence="3" id="KW-0479">Metal-binding</keyword>
<sequence>MENILECPICLSSYDENSLIPRALPCQHVVCSQCLNEIKNSSRNFNQLECPICRGKFTSNLNDIPRSLLIVQLLEMNKNKNSSSSSKPSNVLNRPPPVIPPRPSYIPPSAPQKTNTNWNFKDYLKTIFNEIDINKDGSISSNELQHILKNVQSNASFDPKTVYLLIKKYDRNGDNEINFEEFYDLYNNLNEEFETFLLTDIDGSGSIDSREFAELLKSKGYDFSHMFYDYFFRELYRFSHKNTIEFDIYIRVSTRLDYLVKHYYNNSYYNTNFS</sequence>
<dbReference type="GO" id="GO:0005737">
    <property type="term" value="C:cytoplasm"/>
    <property type="evidence" value="ECO:0007669"/>
    <property type="project" value="UniProtKB-SubCell"/>
</dbReference>
<dbReference type="PANTHER" id="PTHR46212:SF3">
    <property type="entry name" value="GH27120P"/>
    <property type="match status" value="1"/>
</dbReference>
<dbReference type="PROSITE" id="PS00018">
    <property type="entry name" value="EF_HAND_1"/>
    <property type="match status" value="3"/>
</dbReference>
<evidence type="ECO:0000259" key="10">
    <source>
        <dbReference type="PROSITE" id="PS50089"/>
    </source>
</evidence>